<sequence length="828" mass="95707">MATKTGKMVVDPHSGLMVEEMREDQMLVALYDPNVADQTKLDFQKVLRSDFKLQKINMLFNCHAAYIKDQFGNVIWPKDWMTQGLPPMGHDKWFYIIHERLEPVPRDDLRDAMYTGDTALLLTYVPKVCDEIDIKTWLLYGIGQDYAPLSQMRTEIALAERKLQLLKAKIAALPSLEVEGTPEQQAEIRKKLSDAITSHKNRFERQIEELTRKKNRVEGLVMTEPLTLTMLPNEKTEFELLAQRAKHGNKGGEEELVDTHRWVVVFRGTRSRELLSVALDKSDWNYICVVKTRPQPRAFVEADQVEHQVISAKDMEKEINMRTVRLARLRHGEGEWLESSDGTSPWQQEFHISSINTMYAGEWKLGEKHGRGREVTNVGIYEGEYVDDGRVGHGKLVYGKGTTCEGVFARPKRQYEYGKRCKEMFYTPSLLNTTEFRDGIENGEHMKLTFPDGATYEGEMRDGTITGYGRYVSSTGVIDEGYFAQGVLNGDGCRRQLPNGTVQEGMFVNGELDGIGRLREKTGDTYEGFFERGAKQGRGVSYFNQRHCKHVGFWHEDAMDGRGDFYYHDKHKQPQPKTKGKANVEEKKTTAKAKKDDPIKPTARDQPENPDGDPEASKEEGKDKDKPRVLLGDEEDEDWDFWYEGSFVQGVTQVRHRNVDLKHNHVGHLPFTTNGKSEEKMPFLTLTLPTQLKKTALRRKKNGTRRWRREKEYLEKREHANLTLYYRLLDEFYEKWATAKRQQHDDAQLDPGELERVREERAAIAKYEANRIKFRKEQYDLSPRKKELETFEAHLERITLTEHVALERAMNNEASTMIADISKVQAMY</sequence>
<keyword evidence="1" id="KW-0677">Repeat</keyword>
<evidence type="ECO:0000256" key="2">
    <source>
        <dbReference type="SAM" id="Coils"/>
    </source>
</evidence>
<organism evidence="4 5">
    <name type="scientific">Lagenidium giganteum</name>
    <dbReference type="NCBI Taxonomy" id="4803"/>
    <lineage>
        <taxon>Eukaryota</taxon>
        <taxon>Sar</taxon>
        <taxon>Stramenopiles</taxon>
        <taxon>Oomycota</taxon>
        <taxon>Peronosporomycetes</taxon>
        <taxon>Pythiales</taxon>
        <taxon>Pythiaceae</taxon>
    </lineage>
</organism>
<dbReference type="PANTHER" id="PTHR23084">
    <property type="entry name" value="PHOSPHATIDYLINOSITOL-4-PHOSPHATE 5-KINASE RELATED"/>
    <property type="match status" value="1"/>
</dbReference>
<dbReference type="SMART" id="SM00698">
    <property type="entry name" value="MORN"/>
    <property type="match status" value="5"/>
</dbReference>
<evidence type="ECO:0000313" key="5">
    <source>
        <dbReference type="Proteomes" id="UP001146120"/>
    </source>
</evidence>
<feature type="compositionally biased region" description="Basic and acidic residues" evidence="3">
    <location>
        <begin position="582"/>
        <end position="607"/>
    </location>
</feature>
<proteinExistence type="predicted"/>
<dbReference type="PANTHER" id="PTHR23084:SF263">
    <property type="entry name" value="MORN REPEAT-CONTAINING PROTEIN 1"/>
    <property type="match status" value="1"/>
</dbReference>
<dbReference type="Gene3D" id="2.20.110.10">
    <property type="entry name" value="Histone H3 K4-specific methyltransferase SET7/9 N-terminal domain"/>
    <property type="match status" value="2"/>
</dbReference>
<dbReference type="SUPFAM" id="SSF82185">
    <property type="entry name" value="Histone H3 K4-specific methyltransferase SET7/9 N-terminal domain"/>
    <property type="match status" value="2"/>
</dbReference>
<evidence type="ECO:0000256" key="1">
    <source>
        <dbReference type="ARBA" id="ARBA00022737"/>
    </source>
</evidence>
<gene>
    <name evidence="4" type="ORF">N0F65_002500</name>
</gene>
<keyword evidence="5" id="KW-1185">Reference proteome</keyword>
<feature type="coiled-coil region" evidence="2">
    <location>
        <begin position="193"/>
        <end position="220"/>
    </location>
</feature>
<feature type="region of interest" description="Disordered" evidence="3">
    <location>
        <begin position="565"/>
        <end position="630"/>
    </location>
</feature>
<keyword evidence="2" id="KW-0175">Coiled coil</keyword>
<accession>A0AAV2YUP0</accession>
<comment type="caution">
    <text evidence="4">The sequence shown here is derived from an EMBL/GenBank/DDBJ whole genome shotgun (WGS) entry which is preliminary data.</text>
</comment>
<reference evidence="4" key="1">
    <citation type="submission" date="2022-11" db="EMBL/GenBank/DDBJ databases">
        <authorList>
            <person name="Morgan W.R."/>
            <person name="Tartar A."/>
        </authorList>
    </citation>
    <scope>NUCLEOTIDE SEQUENCE</scope>
    <source>
        <strain evidence="4">ARSEF 373</strain>
    </source>
</reference>
<dbReference type="Pfam" id="PF02493">
    <property type="entry name" value="MORN"/>
    <property type="match status" value="6"/>
</dbReference>
<name>A0AAV2YUP0_9STRA</name>
<dbReference type="InterPro" id="IPR003409">
    <property type="entry name" value="MORN"/>
</dbReference>
<dbReference type="Proteomes" id="UP001146120">
    <property type="component" value="Unassembled WGS sequence"/>
</dbReference>
<feature type="compositionally biased region" description="Basic and acidic residues" evidence="3">
    <location>
        <begin position="615"/>
        <end position="628"/>
    </location>
</feature>
<reference evidence="4" key="2">
    <citation type="journal article" date="2023" name="Microbiol Resour">
        <title>Decontamination and Annotation of the Draft Genome Sequence of the Oomycete Lagenidium giganteum ARSEF 373.</title>
        <authorList>
            <person name="Morgan W.R."/>
            <person name="Tartar A."/>
        </authorList>
    </citation>
    <scope>NUCLEOTIDE SEQUENCE</scope>
    <source>
        <strain evidence="4">ARSEF 373</strain>
    </source>
</reference>
<dbReference type="AlphaFoldDB" id="A0AAV2YUP0"/>
<protein>
    <submittedName>
        <fullName evidence="4">Uncharacterized protein</fullName>
    </submittedName>
</protein>
<feature type="compositionally biased region" description="Basic residues" evidence="3">
    <location>
        <begin position="569"/>
        <end position="580"/>
    </location>
</feature>
<evidence type="ECO:0000313" key="4">
    <source>
        <dbReference type="EMBL" id="DAZ97830.1"/>
    </source>
</evidence>
<dbReference type="EMBL" id="DAKRPA010000124">
    <property type="protein sequence ID" value="DAZ97830.1"/>
    <property type="molecule type" value="Genomic_DNA"/>
</dbReference>
<evidence type="ECO:0000256" key="3">
    <source>
        <dbReference type="SAM" id="MobiDB-lite"/>
    </source>
</evidence>